<protein>
    <recommendedName>
        <fullName evidence="1">TNase-like domain-containing protein</fullName>
    </recommendedName>
</protein>
<name>A0A6C0B259_9ZZZZ</name>
<feature type="domain" description="TNase-like" evidence="1">
    <location>
        <begin position="111"/>
        <end position="166"/>
    </location>
</feature>
<dbReference type="AlphaFoldDB" id="A0A6C0B259"/>
<proteinExistence type="predicted"/>
<sequence length="174" mass="19926">MRRHFCCFSKYFTCSLQSGQTTSAQEPSPSSPPVQIDLYDSDDDEAFEAENKPKYNMKNTIPFIPPVSGGIVIKVQENAVIIASKLSYHNSPMYRFHIRLQGIQFPSDSIKSQEALEKYILYKEVTLQNVKTDKYGGLLADVYVRNRNINQWLLENKHATLYRGKKNGTPKSRI</sequence>
<dbReference type="InterPro" id="IPR035437">
    <property type="entry name" value="SNase_OB-fold_sf"/>
</dbReference>
<dbReference type="InterPro" id="IPR016071">
    <property type="entry name" value="Staphylococal_nuclease_OB-fold"/>
</dbReference>
<reference evidence="2" key="1">
    <citation type="journal article" date="2020" name="Nature">
        <title>Giant virus diversity and host interactions through global metagenomics.</title>
        <authorList>
            <person name="Schulz F."/>
            <person name="Roux S."/>
            <person name="Paez-Espino D."/>
            <person name="Jungbluth S."/>
            <person name="Walsh D.A."/>
            <person name="Denef V.J."/>
            <person name="McMahon K.D."/>
            <person name="Konstantinidis K.T."/>
            <person name="Eloe-Fadrosh E.A."/>
            <person name="Kyrpides N.C."/>
            <person name="Woyke T."/>
        </authorList>
    </citation>
    <scope>NUCLEOTIDE SEQUENCE</scope>
    <source>
        <strain evidence="2">GVMAG-M-3300009182-78</strain>
    </source>
</reference>
<dbReference type="Pfam" id="PF00565">
    <property type="entry name" value="SNase"/>
    <property type="match status" value="1"/>
</dbReference>
<dbReference type="EMBL" id="MN739044">
    <property type="protein sequence ID" value="QHS85553.1"/>
    <property type="molecule type" value="Genomic_DNA"/>
</dbReference>
<evidence type="ECO:0000313" key="2">
    <source>
        <dbReference type="EMBL" id="QHS85553.1"/>
    </source>
</evidence>
<dbReference type="Gene3D" id="2.40.50.90">
    <property type="match status" value="1"/>
</dbReference>
<evidence type="ECO:0000259" key="1">
    <source>
        <dbReference type="Pfam" id="PF00565"/>
    </source>
</evidence>
<accession>A0A6C0B259</accession>
<dbReference type="SUPFAM" id="SSF50199">
    <property type="entry name" value="Staphylococcal nuclease"/>
    <property type="match status" value="1"/>
</dbReference>
<organism evidence="2">
    <name type="scientific">viral metagenome</name>
    <dbReference type="NCBI Taxonomy" id="1070528"/>
    <lineage>
        <taxon>unclassified sequences</taxon>
        <taxon>metagenomes</taxon>
        <taxon>organismal metagenomes</taxon>
    </lineage>
</organism>